<dbReference type="OrthoDB" id="320758at2157"/>
<keyword evidence="1" id="KW-0143">Chaperone</keyword>
<protein>
    <submittedName>
        <fullName evidence="2">Cytoplasmic chaperone TorD family protein</fullName>
    </submittedName>
</protein>
<evidence type="ECO:0000313" key="2">
    <source>
        <dbReference type="EMBL" id="BBE42923.1"/>
    </source>
</evidence>
<name>A0A4P2VHP4_9ARCH</name>
<dbReference type="InterPro" id="IPR050289">
    <property type="entry name" value="TorD/DmsD_chaperones"/>
</dbReference>
<dbReference type="AlphaFoldDB" id="A0A4P2VHP4"/>
<accession>A0A4P2VHP4</accession>
<dbReference type="Gene3D" id="1.10.3480.10">
    <property type="entry name" value="TorD-like"/>
    <property type="match status" value="1"/>
</dbReference>
<dbReference type="Proteomes" id="UP000509448">
    <property type="component" value="Chromosome"/>
</dbReference>
<sequence length="179" mass="19938">MGIAHSYKAMSLLLGGPRYHGELRRILDSVDDQELRGLLLDVLGRCESANPDVPRTQYTSCFVANIGGVPCPPYESWYREGRIHGRVVYDLLTWYRKHGVAPTTVPEDHAAAVLEFAAVLYGTGSADDGDRFVREHVLTWMGRLADDIINKCSDECIKSLGRALSGFISHEAERLKYSP</sequence>
<dbReference type="EMBL" id="AP018732">
    <property type="protein sequence ID" value="BBE42923.1"/>
    <property type="molecule type" value="Genomic_DNA"/>
</dbReference>
<dbReference type="PANTHER" id="PTHR34227">
    <property type="entry name" value="CHAPERONE PROTEIN YCDY"/>
    <property type="match status" value="1"/>
</dbReference>
<proteinExistence type="predicted"/>
<dbReference type="InterPro" id="IPR020945">
    <property type="entry name" value="DMSO/NO3_reduct_chaperone"/>
</dbReference>
<evidence type="ECO:0000313" key="3">
    <source>
        <dbReference type="Proteomes" id="UP000509448"/>
    </source>
</evidence>
<evidence type="ECO:0000256" key="1">
    <source>
        <dbReference type="ARBA" id="ARBA00023186"/>
    </source>
</evidence>
<dbReference type="Pfam" id="PF02613">
    <property type="entry name" value="Nitrate_red_del"/>
    <property type="match status" value="1"/>
</dbReference>
<dbReference type="InterPro" id="IPR036411">
    <property type="entry name" value="TorD-like_sf"/>
</dbReference>
<dbReference type="RefSeq" id="WP_174449101.1">
    <property type="nucleotide sequence ID" value="NZ_AP018732.1"/>
</dbReference>
<dbReference type="PANTHER" id="PTHR34227:SF1">
    <property type="entry name" value="DIMETHYL SULFOXIDE REDUCTASE CHAPERONE-RELATED"/>
    <property type="match status" value="1"/>
</dbReference>
<dbReference type="KEGG" id="ccai:NAS2_1543"/>
<organism evidence="2 3">
    <name type="scientific">Conexivisphaera calida</name>
    <dbReference type="NCBI Taxonomy" id="1874277"/>
    <lineage>
        <taxon>Archaea</taxon>
        <taxon>Nitrososphaerota</taxon>
        <taxon>Conexivisphaeria</taxon>
        <taxon>Conexivisphaerales</taxon>
        <taxon>Conexivisphaeraceae</taxon>
        <taxon>Conexivisphaera</taxon>
    </lineage>
</organism>
<gene>
    <name evidence="2" type="ORF">NAS2_1543</name>
</gene>
<keyword evidence="3" id="KW-1185">Reference proteome</keyword>
<reference evidence="2 3" key="1">
    <citation type="journal article" date="2019" name="ISME J.">
        <title>Isolation and characterization of a thermophilic sulfur- and iron-reducing thaumarchaeote from a terrestrial acidic hot spring.</title>
        <authorList>
            <person name="Kato S."/>
            <person name="Itoh T."/>
            <person name="Yuki M."/>
            <person name="Nagamori M."/>
            <person name="Ohnishi M."/>
            <person name="Uematsu K."/>
            <person name="Suzuki K."/>
            <person name="Takashina T."/>
            <person name="Ohkuma M."/>
        </authorList>
    </citation>
    <scope>NUCLEOTIDE SEQUENCE [LARGE SCALE GENOMIC DNA]</scope>
    <source>
        <strain evidence="2 3">NAS-02</strain>
    </source>
</reference>
<dbReference type="GeneID" id="55585353"/>
<dbReference type="SUPFAM" id="SSF89155">
    <property type="entry name" value="TorD-like"/>
    <property type="match status" value="1"/>
</dbReference>